<organism evidence="2 3">
    <name type="scientific">Clostridium tepidiprofundi DSM 19306</name>
    <dbReference type="NCBI Taxonomy" id="1121338"/>
    <lineage>
        <taxon>Bacteria</taxon>
        <taxon>Bacillati</taxon>
        <taxon>Bacillota</taxon>
        <taxon>Clostridia</taxon>
        <taxon>Eubacteriales</taxon>
        <taxon>Clostridiaceae</taxon>
        <taxon>Clostridium</taxon>
    </lineage>
</organism>
<feature type="transmembrane region" description="Helical" evidence="1">
    <location>
        <begin position="6"/>
        <end position="30"/>
    </location>
</feature>
<reference evidence="2 3" key="1">
    <citation type="submission" date="2016-02" db="EMBL/GenBank/DDBJ databases">
        <title>Genome sequence of Clostridium tepidiprofundi DSM 19306.</title>
        <authorList>
            <person name="Poehlein A."/>
            <person name="Daniel R."/>
        </authorList>
    </citation>
    <scope>NUCLEOTIDE SEQUENCE [LARGE SCALE GENOMIC DNA]</scope>
    <source>
        <strain evidence="2 3">DSM 19306</strain>
    </source>
</reference>
<dbReference type="EMBL" id="LTBA01000065">
    <property type="protein sequence ID" value="KYH30568.1"/>
    <property type="molecule type" value="Genomic_DNA"/>
</dbReference>
<evidence type="ECO:0000313" key="2">
    <source>
        <dbReference type="EMBL" id="KYH30568.1"/>
    </source>
</evidence>
<keyword evidence="1" id="KW-1133">Transmembrane helix</keyword>
<evidence type="ECO:0000256" key="1">
    <source>
        <dbReference type="SAM" id="Phobius"/>
    </source>
</evidence>
<dbReference type="RefSeq" id="WP_066827305.1">
    <property type="nucleotide sequence ID" value="NZ_LTBA01000065.1"/>
</dbReference>
<gene>
    <name evidence="2" type="ORF">CLTEP_25780</name>
</gene>
<dbReference type="Proteomes" id="UP000075531">
    <property type="component" value="Unassembled WGS sequence"/>
</dbReference>
<keyword evidence="1" id="KW-0812">Transmembrane</keyword>
<keyword evidence="1" id="KW-0472">Membrane</keyword>
<evidence type="ECO:0000313" key="3">
    <source>
        <dbReference type="Proteomes" id="UP000075531"/>
    </source>
</evidence>
<dbReference type="PATRIC" id="fig|1121338.3.peg.2678"/>
<dbReference type="AlphaFoldDB" id="A0A151ASD9"/>
<proteinExistence type="predicted"/>
<sequence length="233" mass="27213">MKKTVIILLSIAMSIIILNTFLSHTFIINYTQKSFLYKKLDTVKINKTEKIMYKHTIDDITQKLYYNTINRVDYVSSYITIKNINYFLGSSLYNKQIKDLSRLRLLVTKTNLNYKSSVYKFVEVMGANYAKTTYFIVVNKTPKILISMDGYTYEKDIDNDGKLETISVYSSPGEQTTIYKWNFKNGNISYVNLNETIFDGSPSVHINDKSQIVVYIHGKKEYYIIRNSKIHKI</sequence>
<accession>A0A151ASD9</accession>
<protein>
    <submittedName>
        <fullName evidence="2">Uncharacterized protein</fullName>
    </submittedName>
</protein>
<name>A0A151ASD9_9CLOT</name>
<comment type="caution">
    <text evidence="2">The sequence shown here is derived from an EMBL/GenBank/DDBJ whole genome shotgun (WGS) entry which is preliminary data.</text>
</comment>
<keyword evidence="3" id="KW-1185">Reference proteome</keyword>
<dbReference type="OrthoDB" id="2381224at2"/>